<dbReference type="AlphaFoldDB" id="A0A9N9IDS0"/>
<dbReference type="EMBL" id="CAJVPP010017505">
    <property type="protein sequence ID" value="CAG8732729.1"/>
    <property type="molecule type" value="Genomic_DNA"/>
</dbReference>
<accession>A0A9N9IDS0</accession>
<protein>
    <submittedName>
        <fullName evidence="1">15167_t:CDS:1</fullName>
    </submittedName>
</protein>
<reference evidence="1" key="1">
    <citation type="submission" date="2021-06" db="EMBL/GenBank/DDBJ databases">
        <authorList>
            <person name="Kallberg Y."/>
            <person name="Tangrot J."/>
            <person name="Rosling A."/>
        </authorList>
    </citation>
    <scope>NUCLEOTIDE SEQUENCE</scope>
    <source>
        <strain evidence="1">87-6 pot B 2015</strain>
    </source>
</reference>
<dbReference type="Proteomes" id="UP000789375">
    <property type="component" value="Unassembled WGS sequence"/>
</dbReference>
<evidence type="ECO:0000313" key="2">
    <source>
        <dbReference type="Proteomes" id="UP000789375"/>
    </source>
</evidence>
<gene>
    <name evidence="1" type="ORF">FMOSSE_LOCUS15724</name>
</gene>
<keyword evidence="2" id="KW-1185">Reference proteome</keyword>
<sequence>YGKPSTTYKWDDLDRCFIEENKTESSASQQYNKHYLNEENYFDENHYDKTTFYPKFFSENTRSASIILETVEKLKNKKLVDSAFNHLINEFPAKRLLKYEKSKEFVSLSKNQKRCIKFTINEMLRMELSQEEKKLSLPVKVYITRGILPSLPNGIKSYTEFQNTNNYKLLSDLKKKRINKIALAE</sequence>
<feature type="non-terminal residue" evidence="1">
    <location>
        <position position="185"/>
    </location>
</feature>
<name>A0A9N9IDS0_FUNMO</name>
<evidence type="ECO:0000313" key="1">
    <source>
        <dbReference type="EMBL" id="CAG8732729.1"/>
    </source>
</evidence>
<organism evidence="1 2">
    <name type="scientific">Funneliformis mosseae</name>
    <name type="common">Endomycorrhizal fungus</name>
    <name type="synonym">Glomus mosseae</name>
    <dbReference type="NCBI Taxonomy" id="27381"/>
    <lineage>
        <taxon>Eukaryota</taxon>
        <taxon>Fungi</taxon>
        <taxon>Fungi incertae sedis</taxon>
        <taxon>Mucoromycota</taxon>
        <taxon>Glomeromycotina</taxon>
        <taxon>Glomeromycetes</taxon>
        <taxon>Glomerales</taxon>
        <taxon>Glomeraceae</taxon>
        <taxon>Funneliformis</taxon>
    </lineage>
</organism>
<comment type="caution">
    <text evidence="1">The sequence shown here is derived from an EMBL/GenBank/DDBJ whole genome shotgun (WGS) entry which is preliminary data.</text>
</comment>
<proteinExistence type="predicted"/>